<dbReference type="InterPro" id="IPR010559">
    <property type="entry name" value="Sig_transdc_His_kin_internal"/>
</dbReference>
<dbReference type="Gene3D" id="3.30.565.10">
    <property type="entry name" value="Histidine kinase-like ATPase, C-terminal domain"/>
    <property type="match status" value="1"/>
</dbReference>
<keyword evidence="1" id="KW-0472">Membrane</keyword>
<organism evidence="5 6">
    <name type="scientific">Bacteroides thetaiotaomicron</name>
    <dbReference type="NCBI Taxonomy" id="818"/>
    <lineage>
        <taxon>Bacteria</taxon>
        <taxon>Pseudomonadati</taxon>
        <taxon>Bacteroidota</taxon>
        <taxon>Bacteroidia</taxon>
        <taxon>Bacteroidales</taxon>
        <taxon>Bacteroidaceae</taxon>
        <taxon>Bacteroides</taxon>
    </lineage>
</organism>
<keyword evidence="1" id="KW-1133">Transmembrane helix</keyword>
<dbReference type="GeneID" id="60927783"/>
<dbReference type="InterPro" id="IPR050640">
    <property type="entry name" value="Bact_2-comp_sensor_kinase"/>
</dbReference>
<dbReference type="Proteomes" id="UP000284785">
    <property type="component" value="Unassembled WGS sequence"/>
</dbReference>
<dbReference type="AlphaFoldDB" id="A0A0P0FKN9"/>
<evidence type="ECO:0000313" key="4">
    <source>
        <dbReference type="EMBL" id="KAB4476088.1"/>
    </source>
</evidence>
<accession>A0A0P0FKN9</accession>
<evidence type="ECO:0000313" key="3">
    <source>
        <dbReference type="EMBL" id="KAB4304047.1"/>
    </source>
</evidence>
<evidence type="ECO:0000256" key="1">
    <source>
        <dbReference type="SAM" id="Phobius"/>
    </source>
</evidence>
<feature type="transmembrane region" description="Helical" evidence="1">
    <location>
        <begin position="81"/>
        <end position="97"/>
    </location>
</feature>
<dbReference type="InterPro" id="IPR036890">
    <property type="entry name" value="HATPase_C_sf"/>
</dbReference>
<reference evidence="7 8" key="2">
    <citation type="journal article" date="2019" name="Nat. Med.">
        <title>A library of human gut bacterial isolates paired with longitudinal multiomics data enables mechanistic microbiome research.</title>
        <authorList>
            <person name="Poyet M."/>
            <person name="Groussin M."/>
            <person name="Gibbons S.M."/>
            <person name="Avila-Pacheco J."/>
            <person name="Jiang X."/>
            <person name="Kearney S.M."/>
            <person name="Perrotta A.R."/>
            <person name="Berdy B."/>
            <person name="Zhao S."/>
            <person name="Lieberman T.D."/>
            <person name="Swanson P.K."/>
            <person name="Smith M."/>
            <person name="Roesemann S."/>
            <person name="Alexander J.E."/>
            <person name="Rich S.A."/>
            <person name="Livny J."/>
            <person name="Vlamakis H."/>
            <person name="Clish C."/>
            <person name="Bullock K."/>
            <person name="Deik A."/>
            <person name="Scott J."/>
            <person name="Pierce K.A."/>
            <person name="Xavier R.J."/>
            <person name="Alm E.J."/>
        </authorList>
    </citation>
    <scope>NUCLEOTIDE SEQUENCE [LARGE SCALE GENOMIC DNA]</scope>
    <source>
        <strain evidence="4 7">BIOML-A162</strain>
        <strain evidence="3 8">BIOML-A188</strain>
    </source>
</reference>
<dbReference type="EMBL" id="WCSY01000057">
    <property type="protein sequence ID" value="KAB4304047.1"/>
    <property type="molecule type" value="Genomic_DNA"/>
</dbReference>
<dbReference type="OMA" id="WEAPQAN"/>
<dbReference type="EMBL" id="QSJP01000026">
    <property type="protein sequence ID" value="RHD82386.1"/>
    <property type="molecule type" value="Genomic_DNA"/>
</dbReference>
<evidence type="ECO:0000259" key="2">
    <source>
        <dbReference type="Pfam" id="PF06580"/>
    </source>
</evidence>
<dbReference type="GO" id="GO:0016020">
    <property type="term" value="C:membrane"/>
    <property type="evidence" value="ECO:0007669"/>
    <property type="project" value="InterPro"/>
</dbReference>
<reference evidence="5 6" key="1">
    <citation type="submission" date="2018-08" db="EMBL/GenBank/DDBJ databases">
        <title>A genome reference for cultivated species of the human gut microbiota.</title>
        <authorList>
            <person name="Zou Y."/>
            <person name="Xue W."/>
            <person name="Luo G."/>
        </authorList>
    </citation>
    <scope>NUCLEOTIDE SEQUENCE [LARGE SCALE GENOMIC DNA]</scope>
    <source>
        <strain evidence="5 6">AM30-26</strain>
    </source>
</reference>
<comment type="caution">
    <text evidence="5">The sequence shown here is derived from an EMBL/GenBank/DDBJ whole genome shotgun (WGS) entry which is preliminary data.</text>
</comment>
<dbReference type="PANTHER" id="PTHR34220:SF7">
    <property type="entry name" value="SENSOR HISTIDINE KINASE YPDA"/>
    <property type="match status" value="1"/>
</dbReference>
<feature type="transmembrane region" description="Helical" evidence="1">
    <location>
        <begin position="12"/>
        <end position="34"/>
    </location>
</feature>
<dbReference type="Proteomes" id="UP000436858">
    <property type="component" value="Unassembled WGS sequence"/>
</dbReference>
<dbReference type="EMBL" id="WCRY01000025">
    <property type="protein sequence ID" value="KAB4476088.1"/>
    <property type="molecule type" value="Genomic_DNA"/>
</dbReference>
<dbReference type="GO" id="GO:0000155">
    <property type="term" value="F:phosphorelay sensor kinase activity"/>
    <property type="evidence" value="ECO:0007669"/>
    <property type="project" value="InterPro"/>
</dbReference>
<evidence type="ECO:0000313" key="7">
    <source>
        <dbReference type="Proteomes" id="UP000436858"/>
    </source>
</evidence>
<dbReference type="Proteomes" id="UP000440614">
    <property type="component" value="Unassembled WGS sequence"/>
</dbReference>
<name>A0A0P0FKN9_BACT4</name>
<keyword evidence="5" id="KW-0418">Kinase</keyword>
<feature type="transmembrane region" description="Helical" evidence="1">
    <location>
        <begin position="174"/>
        <end position="195"/>
    </location>
</feature>
<dbReference type="PANTHER" id="PTHR34220">
    <property type="entry name" value="SENSOR HISTIDINE KINASE YPDA"/>
    <property type="match status" value="1"/>
</dbReference>
<dbReference type="KEGG" id="btho:Btheta7330_01216"/>
<feature type="transmembrane region" description="Helical" evidence="1">
    <location>
        <begin position="54"/>
        <end position="74"/>
    </location>
</feature>
<evidence type="ECO:0000313" key="8">
    <source>
        <dbReference type="Proteomes" id="UP000440614"/>
    </source>
</evidence>
<protein>
    <submittedName>
        <fullName evidence="5">Sensor histidine kinase</fullName>
    </submittedName>
</protein>
<gene>
    <name evidence="5" type="ORF">DW780_22150</name>
    <name evidence="4" type="ORF">GAN91_21000</name>
    <name evidence="3" type="ORF">GAO51_29150</name>
</gene>
<dbReference type="Pfam" id="PF06580">
    <property type="entry name" value="His_kinase"/>
    <property type="match status" value="1"/>
</dbReference>
<feature type="domain" description="Signal transduction histidine kinase internal region" evidence="2">
    <location>
        <begin position="214"/>
        <end position="292"/>
    </location>
</feature>
<proteinExistence type="predicted"/>
<evidence type="ECO:0000313" key="6">
    <source>
        <dbReference type="Proteomes" id="UP000284785"/>
    </source>
</evidence>
<sequence length="401" mass="46851">MERLRKQQLLEQSIYGAIWTVIFLLPLIGGYFAVSGGLEKEEIRVIVHDSWLSILPFFVLFLLNNYGLVPYFLFKKKYWQYIISLAFLISTACWVIPGPSMQRFPKEFRYGDLRKGKGKSQRDLIIKMREKARQEESVHWEAPQANDPVLEKPQRPGGFPKPTPYPIPPFTIRYLIHCVIAFLMVGFNIAVKLFFKSFRDEEMLKELEHQRLQSELQYLKYQINPHFFMNTLNNIHALVDIDTGKAKSTIVELSKLMRYVLYEASNKTILLSREVQFLENYVTLMSLRYPEKVSIEKNFPLEVPEVQIPPLLFISFVENAFKHGVSYRKESFVHVVMQLEEGNRLAFRCTNSTGTSSDEQHHGIGLENIRKRLRLLFGNDYTLSITEEDDKFDVLLIIPLL</sequence>
<keyword evidence="1" id="KW-0812">Transmembrane</keyword>
<keyword evidence="5" id="KW-0808">Transferase</keyword>
<dbReference type="SUPFAM" id="SSF55874">
    <property type="entry name" value="ATPase domain of HSP90 chaperone/DNA topoisomerase II/histidine kinase"/>
    <property type="match status" value="1"/>
</dbReference>
<evidence type="ECO:0000313" key="5">
    <source>
        <dbReference type="EMBL" id="RHD82386.1"/>
    </source>
</evidence>
<dbReference type="RefSeq" id="WP_011107986.1">
    <property type="nucleotide sequence ID" value="NZ_CABJDH010000023.1"/>
</dbReference>